<proteinExistence type="predicted"/>
<dbReference type="EMBL" id="GL871217">
    <property type="protein sequence ID" value="EGC32015.1"/>
    <property type="molecule type" value="Genomic_DNA"/>
</dbReference>
<dbReference type="GO" id="GO:0000049">
    <property type="term" value="F:tRNA binding"/>
    <property type="evidence" value="ECO:0000318"/>
    <property type="project" value="GO_Central"/>
</dbReference>
<evidence type="ECO:0000313" key="2">
    <source>
        <dbReference type="Proteomes" id="UP000001064"/>
    </source>
</evidence>
<organism evidence="1 2">
    <name type="scientific">Dictyostelium purpureum</name>
    <name type="common">Slime mold</name>
    <dbReference type="NCBI Taxonomy" id="5786"/>
    <lineage>
        <taxon>Eukaryota</taxon>
        <taxon>Amoebozoa</taxon>
        <taxon>Evosea</taxon>
        <taxon>Eumycetozoa</taxon>
        <taxon>Dictyostelia</taxon>
        <taxon>Dictyosteliales</taxon>
        <taxon>Dictyosteliaceae</taxon>
        <taxon>Dictyostelium</taxon>
    </lineage>
</organism>
<dbReference type="InterPro" id="IPR052648">
    <property type="entry name" value="Ser-tRNA(Sec)_kinase"/>
</dbReference>
<reference evidence="2" key="1">
    <citation type="journal article" date="2011" name="Genome Biol.">
        <title>Comparative genomics of the social amoebae Dictyostelium discoideum and Dictyostelium purpureum.</title>
        <authorList>
            <consortium name="US DOE Joint Genome Institute (JGI-PGF)"/>
            <person name="Sucgang R."/>
            <person name="Kuo A."/>
            <person name="Tian X."/>
            <person name="Salerno W."/>
            <person name="Parikh A."/>
            <person name="Feasley C.L."/>
            <person name="Dalin E."/>
            <person name="Tu H."/>
            <person name="Huang E."/>
            <person name="Barry K."/>
            <person name="Lindquist E."/>
            <person name="Shapiro H."/>
            <person name="Bruce D."/>
            <person name="Schmutz J."/>
            <person name="Salamov A."/>
            <person name="Fey P."/>
            <person name="Gaudet P."/>
            <person name="Anjard C."/>
            <person name="Babu M.M."/>
            <person name="Basu S."/>
            <person name="Bushmanova Y."/>
            <person name="van der Wel H."/>
            <person name="Katoh-Kurasawa M."/>
            <person name="Dinh C."/>
            <person name="Coutinho P.M."/>
            <person name="Saito T."/>
            <person name="Elias M."/>
            <person name="Schaap P."/>
            <person name="Kay R.R."/>
            <person name="Henrissat B."/>
            <person name="Eichinger L."/>
            <person name="Rivero F."/>
            <person name="Putnam N.H."/>
            <person name="West C.M."/>
            <person name="Loomis W.F."/>
            <person name="Chisholm R.L."/>
            <person name="Shaulsky G."/>
            <person name="Strassmann J.E."/>
            <person name="Queller D.C."/>
            <person name="Kuspa A."/>
            <person name="Grigoriev I.V."/>
        </authorList>
    </citation>
    <scope>NUCLEOTIDE SEQUENCE [LARGE SCALE GENOMIC DNA]</scope>
    <source>
        <strain evidence="2">QSDP1</strain>
    </source>
</reference>
<dbReference type="InParanoid" id="F0ZVM3"/>
<dbReference type="GeneID" id="10507648"/>
<gene>
    <name evidence="1" type="ORF">DICPUDRAFT_156071</name>
</gene>
<dbReference type="OMA" id="VYNIERE"/>
<evidence type="ECO:0000313" key="1">
    <source>
        <dbReference type="EMBL" id="EGC32015.1"/>
    </source>
</evidence>
<dbReference type="RefSeq" id="XP_003291471.1">
    <property type="nucleotide sequence ID" value="XM_003291423.1"/>
</dbReference>
<accession>F0ZVM3</accession>
<dbReference type="eggNOG" id="KOG4622">
    <property type="taxonomic scope" value="Eukaryota"/>
</dbReference>
<dbReference type="KEGG" id="dpp:DICPUDRAFT_156071"/>
<dbReference type="STRING" id="5786.F0ZVM3"/>
<dbReference type="InterPro" id="IPR027417">
    <property type="entry name" value="P-loop_NTPase"/>
</dbReference>
<dbReference type="SUPFAM" id="SSF52540">
    <property type="entry name" value="P-loop containing nucleoside triphosphate hydrolases"/>
    <property type="match status" value="1"/>
</dbReference>
<dbReference type="VEuPathDB" id="AmoebaDB:DICPUDRAFT_156071"/>
<protein>
    <submittedName>
        <fullName evidence="1">Uncharacterized protein</fullName>
    </submittedName>
</protein>
<keyword evidence="2" id="KW-1185">Reference proteome</keyword>
<dbReference type="Proteomes" id="UP000001064">
    <property type="component" value="Unassembled WGS sequence"/>
</dbReference>
<dbReference type="OrthoDB" id="9972657at2759"/>
<dbReference type="GO" id="GO:0016301">
    <property type="term" value="F:kinase activity"/>
    <property type="evidence" value="ECO:0000318"/>
    <property type="project" value="GO_Central"/>
</dbReference>
<dbReference type="AlphaFoldDB" id="F0ZVM3"/>
<name>F0ZVM3_DICPU</name>
<sequence length="308" mass="36256">MNINDNEQIVNLLLILIGLPACGKTTFSKTLIEYLYSNKINLIDNNNLTSNIDQQINIYHLEYDEIFKLICKKIDNNNSLENWKPTRLEVYSQILNIINNKNNKLILLNQILPIKSYKLSNNIDNNNNNSIDNINKSKTIINLIILDDNMYYKSMRYKYYQLSNSFQNVKYCQIYFKKDIYKSIENNNNRTINNQNHNNFKNINYHSDQDEMVFLLSKEKERNITKNNIIHQFDLQCRKIISDIMKSKTKSSGCNSSVNTPYSNVSKVLSQYKQTFLKTTLTGFIQDNHDYIQEYSDIIPPPHIKIAF</sequence>
<dbReference type="PANTHER" id="PTHR20873">
    <property type="entry name" value="L-SERYL-TRNA(SEC) KINASE"/>
    <property type="match status" value="1"/>
</dbReference>
<dbReference type="PANTHER" id="PTHR20873:SF0">
    <property type="entry name" value="L-SERYL-TRNA(SEC) KINASE"/>
    <property type="match status" value="1"/>
</dbReference>
<dbReference type="Gene3D" id="3.40.50.300">
    <property type="entry name" value="P-loop containing nucleotide triphosphate hydrolases"/>
    <property type="match status" value="1"/>
</dbReference>